<evidence type="ECO:0000313" key="3">
    <source>
        <dbReference type="Proteomes" id="UP000288178"/>
    </source>
</evidence>
<feature type="transmembrane region" description="Helical" evidence="1">
    <location>
        <begin position="103"/>
        <end position="124"/>
    </location>
</feature>
<accession>A0A3S3S6S5</accession>
<keyword evidence="3" id="KW-1185">Reference proteome</keyword>
<feature type="transmembrane region" description="Helical" evidence="1">
    <location>
        <begin position="78"/>
        <end position="97"/>
    </location>
</feature>
<proteinExistence type="predicted"/>
<dbReference type="EMBL" id="SACT01000028">
    <property type="protein sequence ID" value="RVT46820.1"/>
    <property type="molecule type" value="Genomic_DNA"/>
</dbReference>
<evidence type="ECO:0000256" key="1">
    <source>
        <dbReference type="SAM" id="Phobius"/>
    </source>
</evidence>
<keyword evidence="1" id="KW-1133">Transmembrane helix</keyword>
<dbReference type="RefSeq" id="WP_128201740.1">
    <property type="nucleotide sequence ID" value="NZ_SACT01000028.1"/>
</dbReference>
<keyword evidence="1" id="KW-0812">Transmembrane</keyword>
<protein>
    <submittedName>
        <fullName evidence="2">Uncharacterized protein</fullName>
    </submittedName>
</protein>
<reference evidence="2 3" key="1">
    <citation type="submission" date="2019-01" db="EMBL/GenBank/DDBJ databases">
        <authorList>
            <person name="Chen W.-M."/>
        </authorList>
    </citation>
    <scope>NUCLEOTIDE SEQUENCE [LARGE SCALE GENOMIC DNA]</scope>
    <source>
        <strain evidence="2 3">ICH-3</strain>
    </source>
</reference>
<dbReference type="AlphaFoldDB" id="A0A3S3S6S5"/>
<dbReference type="OrthoDB" id="9839776at2"/>
<keyword evidence="1" id="KW-0472">Membrane</keyword>
<organism evidence="2 3">
    <name type="scientific">Rubrivivax albus</name>
    <dbReference type="NCBI Taxonomy" id="2499835"/>
    <lineage>
        <taxon>Bacteria</taxon>
        <taxon>Pseudomonadati</taxon>
        <taxon>Pseudomonadota</taxon>
        <taxon>Betaproteobacteria</taxon>
        <taxon>Burkholderiales</taxon>
        <taxon>Sphaerotilaceae</taxon>
        <taxon>Rubrivivax</taxon>
    </lineage>
</organism>
<evidence type="ECO:0000313" key="2">
    <source>
        <dbReference type="EMBL" id="RVT46820.1"/>
    </source>
</evidence>
<comment type="caution">
    <text evidence="2">The sequence shown here is derived from an EMBL/GenBank/DDBJ whole genome shotgun (WGS) entry which is preliminary data.</text>
</comment>
<sequence length="126" mass="13358">MTDMPATGPKQPSSILGLSTDELAGLSSDELTNNSVAIKMLLHYYRQLHDENSALKNDNNTLKTYVDAYERKKNNSTVGAVMLAVSNVSIGFGVNLLTSGTSWPGVASLVSGIALAVAGIAITFRR</sequence>
<gene>
    <name evidence="2" type="ORF">ENE75_24555</name>
</gene>
<name>A0A3S3S6S5_9BURK</name>
<dbReference type="Proteomes" id="UP000288178">
    <property type="component" value="Unassembled WGS sequence"/>
</dbReference>